<dbReference type="InterPro" id="IPR036046">
    <property type="entry name" value="Acylphosphatase-like_dom_sf"/>
</dbReference>
<dbReference type="Proteomes" id="UP001207116">
    <property type="component" value="Unassembled WGS sequence"/>
</dbReference>
<comment type="caution">
    <text evidence="2">The sequence shown here is derived from an EMBL/GenBank/DDBJ whole genome shotgun (WGS) entry which is preliminary data.</text>
</comment>
<dbReference type="SUPFAM" id="SSF54975">
    <property type="entry name" value="Acylphosphatase/BLUF domain-like"/>
    <property type="match status" value="1"/>
</dbReference>
<evidence type="ECO:0000259" key="1">
    <source>
        <dbReference type="PROSITE" id="PS50925"/>
    </source>
</evidence>
<dbReference type="SMART" id="SM01034">
    <property type="entry name" value="BLUF"/>
    <property type="match status" value="1"/>
</dbReference>
<feature type="domain" description="BLUF" evidence="1">
    <location>
        <begin position="1"/>
        <end position="92"/>
    </location>
</feature>
<evidence type="ECO:0000313" key="3">
    <source>
        <dbReference type="Proteomes" id="UP001207116"/>
    </source>
</evidence>
<evidence type="ECO:0000313" key="2">
    <source>
        <dbReference type="EMBL" id="MCX2718155.1"/>
    </source>
</evidence>
<dbReference type="InterPro" id="IPR007024">
    <property type="entry name" value="BLUF_domain"/>
</dbReference>
<proteinExistence type="predicted"/>
<dbReference type="GO" id="GO:0071949">
    <property type="term" value="F:FAD binding"/>
    <property type="evidence" value="ECO:0007669"/>
    <property type="project" value="InterPro"/>
</dbReference>
<dbReference type="PROSITE" id="PS50925">
    <property type="entry name" value="BLUF"/>
    <property type="match status" value="1"/>
</dbReference>
<sequence length="145" mass="16900">MFALVYRSRAVPGFGPVQIQEMLEKARPYNSEQGITGCLLFHEGEFLQYLEGNQIRVLKLFDKIKNDPRHTDMELISHGNRPERWFKDWEMAFEDFYGDNDQISYLKLLVEGHLGDLEVNISDPAVYAFWENVSRMLRGDLQASP</sequence>
<gene>
    <name evidence="2" type="ORF">OO016_00955</name>
</gene>
<dbReference type="Pfam" id="PF04940">
    <property type="entry name" value="BLUF"/>
    <property type="match status" value="1"/>
</dbReference>
<dbReference type="GO" id="GO:0009882">
    <property type="term" value="F:blue light photoreceptor activity"/>
    <property type="evidence" value="ECO:0007669"/>
    <property type="project" value="InterPro"/>
</dbReference>
<accession>A0AAE3SM76</accession>
<name>A0AAE3SM76_9FLAO</name>
<dbReference type="Gene3D" id="3.30.70.100">
    <property type="match status" value="1"/>
</dbReference>
<keyword evidence="3" id="KW-1185">Reference proteome</keyword>
<organism evidence="2 3">
    <name type="scientific">Lentiprolixibacter aurantiacus</name>
    <dbReference type="NCBI Taxonomy" id="2993939"/>
    <lineage>
        <taxon>Bacteria</taxon>
        <taxon>Pseudomonadati</taxon>
        <taxon>Bacteroidota</taxon>
        <taxon>Flavobacteriia</taxon>
        <taxon>Flavobacteriales</taxon>
        <taxon>Flavobacteriaceae</taxon>
        <taxon>Lentiprolixibacter</taxon>
    </lineage>
</organism>
<reference evidence="2" key="1">
    <citation type="submission" date="2022-11" db="EMBL/GenBank/DDBJ databases">
        <title>The characterization of three novel Bacteroidetes species and genomic analysis of their roles in tidal elemental geochemical cycles.</title>
        <authorList>
            <person name="Ma K.-J."/>
        </authorList>
    </citation>
    <scope>NUCLEOTIDE SEQUENCE</scope>
    <source>
        <strain evidence="2">M415</strain>
    </source>
</reference>
<dbReference type="EMBL" id="JAPFQP010000001">
    <property type="protein sequence ID" value="MCX2718155.1"/>
    <property type="molecule type" value="Genomic_DNA"/>
</dbReference>
<protein>
    <submittedName>
        <fullName evidence="2">BLUF domain-containing protein</fullName>
    </submittedName>
</protein>
<dbReference type="AlphaFoldDB" id="A0AAE3SM76"/>
<dbReference type="RefSeq" id="WP_266010151.1">
    <property type="nucleotide sequence ID" value="NZ_JAPFQP010000001.1"/>
</dbReference>